<dbReference type="Gene3D" id="2.160.20.160">
    <property type="match status" value="1"/>
</dbReference>
<dbReference type="GO" id="GO:0005576">
    <property type="term" value="C:extracellular region"/>
    <property type="evidence" value="ECO:0007669"/>
    <property type="project" value="UniProtKB-SubCell"/>
</dbReference>
<dbReference type="RefSeq" id="WP_168774513.1">
    <property type="nucleotide sequence ID" value="NZ_JAABNR010000007.1"/>
</dbReference>
<dbReference type="Pfam" id="PF00353">
    <property type="entry name" value="HemolysinCabind"/>
    <property type="match status" value="5"/>
</dbReference>
<comment type="subcellular location">
    <subcellularLocation>
        <location evidence="1">Secreted</location>
    </subcellularLocation>
</comment>
<dbReference type="InterPro" id="IPR050557">
    <property type="entry name" value="RTX_toxin/Mannuronan_C5-epim"/>
</dbReference>
<dbReference type="Gene3D" id="2.150.10.10">
    <property type="entry name" value="Serralysin-like metalloprotease, C-terminal"/>
    <property type="match status" value="2"/>
</dbReference>
<accession>A0AAE4YD06</accession>
<dbReference type="InterPro" id="IPR018511">
    <property type="entry name" value="Hemolysin-typ_Ca-bd_CS"/>
</dbReference>
<dbReference type="PANTHER" id="PTHR38340">
    <property type="entry name" value="S-LAYER PROTEIN"/>
    <property type="match status" value="1"/>
</dbReference>
<evidence type="ECO:0000256" key="2">
    <source>
        <dbReference type="ARBA" id="ARBA00022525"/>
    </source>
</evidence>
<evidence type="ECO:0000256" key="1">
    <source>
        <dbReference type="ARBA" id="ARBA00004613"/>
    </source>
</evidence>
<dbReference type="InterPro" id="IPR011049">
    <property type="entry name" value="Serralysin-like_metalloprot_C"/>
</dbReference>
<sequence length="749" mass="74287">MPLITGTANPEILTGTLAGDTVLALAGDDVVYGFDGNDLIMGAAGDDILYGGSGDDTLQGGAGEDFLFGQSGNDLVTYAASLAAITLDLTIPGLSTGDAAGDVLQSIERLQLTAFDDILRGSLMAENVQGGAGNDLMFGEGGNDLLMGNSGNDTLCGGAGTDTLDGGAGIDTASFATAQAAILLDMTGVGPSSDEARADVWISIEAVEGSGFNDKITLGGTIKVAAGGEGNDRLLGWFSNETLSGGAGSDTLLGNEGNDLLLGGDDGFGSFTDMLFGGTGNDTLIGGTMVTLFDGGEGRDSFIGNSSRDGVFYNEPGLVLNLRNPGAGLDAAQGDTFQGIEELHFLGGDVTVIGGSASMSFFAAFAGFHFQPGIGAETIAGVDRTTIDYGLTLSPVTLVAGSSGIVGTRGAAGDLIGIANRLILTSKADVFTQTTDSQRVQTLLAGEGNDRLTLLQSSALSVEAGGGKDRVLGLLDQGSVLLGTGDDFADLTTTGSGLSQVTVEGGDGEDVISIAGQGGTLTATGGAGNDHLTLDLGALSGQGLALGGAGNDVITLTGSSAVVEVLAGADNDAIIVDAMSLGALGVAGGDGNDTVEVTALAGQVSGGKGDDLVTATVVASGAGGLNVLLGEGNDVLTLSVEVPGSVLPGSHVTVLGDAGDDVILSTLDSTFATAFFDFGTGWGDDRITGYTLGADVIRFVGTAAGGLDDFTDLDISGGPDETIIAFGADSITLVGVNWMDVTAANIFFL</sequence>
<keyword evidence="4" id="KW-1185">Reference proteome</keyword>
<dbReference type="GO" id="GO:0005509">
    <property type="term" value="F:calcium ion binding"/>
    <property type="evidence" value="ECO:0007669"/>
    <property type="project" value="InterPro"/>
</dbReference>
<proteinExistence type="predicted"/>
<dbReference type="Proteomes" id="UP001193501">
    <property type="component" value="Unassembled WGS sequence"/>
</dbReference>
<dbReference type="InterPro" id="IPR001343">
    <property type="entry name" value="Hemolysn_Ca-bd"/>
</dbReference>
<reference evidence="3" key="1">
    <citation type="submission" date="2020-01" db="EMBL/GenBank/DDBJ databases">
        <authorList>
            <person name="Chen W.-M."/>
        </authorList>
    </citation>
    <scope>NUCLEOTIDE SEQUENCE</scope>
    <source>
        <strain evidence="3">CYK-10</strain>
    </source>
</reference>
<dbReference type="PROSITE" id="PS00330">
    <property type="entry name" value="HEMOLYSIN_CALCIUM"/>
    <property type="match status" value="4"/>
</dbReference>
<dbReference type="AlphaFoldDB" id="A0AAE4YD06"/>
<keyword evidence="2" id="KW-0964">Secreted</keyword>
<gene>
    <name evidence="3" type="ORF">GV832_08930</name>
</gene>
<evidence type="ECO:0008006" key="5">
    <source>
        <dbReference type="Google" id="ProtNLM"/>
    </source>
</evidence>
<dbReference type="PRINTS" id="PR00313">
    <property type="entry name" value="CABNDNGRPT"/>
</dbReference>
<dbReference type="PANTHER" id="PTHR38340:SF1">
    <property type="entry name" value="S-LAYER PROTEIN"/>
    <property type="match status" value="1"/>
</dbReference>
<protein>
    <recommendedName>
        <fullName evidence="5">Calcium-binding protein</fullName>
    </recommendedName>
</protein>
<dbReference type="SUPFAM" id="SSF51120">
    <property type="entry name" value="beta-Roll"/>
    <property type="match status" value="4"/>
</dbReference>
<name>A0AAE4YD06_9RHOB</name>
<dbReference type="EMBL" id="JAABNR010000007">
    <property type="protein sequence ID" value="NBZ87700.1"/>
    <property type="molecule type" value="Genomic_DNA"/>
</dbReference>
<evidence type="ECO:0000313" key="4">
    <source>
        <dbReference type="Proteomes" id="UP001193501"/>
    </source>
</evidence>
<evidence type="ECO:0000313" key="3">
    <source>
        <dbReference type="EMBL" id="NBZ87700.1"/>
    </source>
</evidence>
<comment type="caution">
    <text evidence="3">The sequence shown here is derived from an EMBL/GenBank/DDBJ whole genome shotgun (WGS) entry which is preliminary data.</text>
</comment>
<organism evidence="3 4">
    <name type="scientific">Stagnihabitans tardus</name>
    <dbReference type="NCBI Taxonomy" id="2699202"/>
    <lineage>
        <taxon>Bacteria</taxon>
        <taxon>Pseudomonadati</taxon>
        <taxon>Pseudomonadota</taxon>
        <taxon>Alphaproteobacteria</taxon>
        <taxon>Rhodobacterales</taxon>
        <taxon>Paracoccaceae</taxon>
        <taxon>Stagnihabitans</taxon>
    </lineage>
</organism>